<keyword evidence="2" id="KW-1185">Reference proteome</keyword>
<dbReference type="RefSeq" id="XP_066072496.1">
    <property type="nucleotide sequence ID" value="XM_066216399.1"/>
</dbReference>
<protein>
    <submittedName>
        <fullName evidence="1">Uncharacterized protein</fullName>
    </submittedName>
</protein>
<dbReference type="AlphaFoldDB" id="A0AAX4JLM4"/>
<proteinExistence type="predicted"/>
<accession>A0AAX4JLM4</accession>
<gene>
    <name evidence="1" type="ORF">L201_000599</name>
</gene>
<reference evidence="1 2" key="1">
    <citation type="submission" date="2024-01" db="EMBL/GenBank/DDBJ databases">
        <title>Comparative genomics of Cryptococcus and Kwoniella reveals pathogenesis evolution and contrasting modes of karyotype evolution via chromosome fusion or intercentromeric recombination.</title>
        <authorList>
            <person name="Coelho M.A."/>
            <person name="David-Palma M."/>
            <person name="Shea T."/>
            <person name="Bowers K."/>
            <person name="McGinley-Smith S."/>
            <person name="Mohammad A.W."/>
            <person name="Gnirke A."/>
            <person name="Yurkov A.M."/>
            <person name="Nowrousian M."/>
            <person name="Sun S."/>
            <person name="Cuomo C.A."/>
            <person name="Heitman J."/>
        </authorList>
    </citation>
    <scope>NUCLEOTIDE SEQUENCE [LARGE SCALE GENOMIC DNA]</scope>
    <source>
        <strain evidence="1 2">CBS 6074</strain>
    </source>
</reference>
<organism evidence="1 2">
    <name type="scientific">Kwoniella dendrophila CBS 6074</name>
    <dbReference type="NCBI Taxonomy" id="1295534"/>
    <lineage>
        <taxon>Eukaryota</taxon>
        <taxon>Fungi</taxon>
        <taxon>Dikarya</taxon>
        <taxon>Basidiomycota</taxon>
        <taxon>Agaricomycotina</taxon>
        <taxon>Tremellomycetes</taxon>
        <taxon>Tremellales</taxon>
        <taxon>Cryptococcaceae</taxon>
        <taxon>Kwoniella</taxon>
    </lineage>
</organism>
<dbReference type="Proteomes" id="UP001355207">
    <property type="component" value="Chromosome 1"/>
</dbReference>
<dbReference type="EMBL" id="CP144098">
    <property type="protein sequence ID" value="WWC85733.1"/>
    <property type="molecule type" value="Genomic_DNA"/>
</dbReference>
<sequence>MSLIAYGFDDKTVTLCFNGQAYADRSLVEFSITYTTDSPGRWYVYFKDNQWLNGESATIGAQDGDAFVQYEYSTAGTVYPGMRLAIDTNCGGSWTIG</sequence>
<evidence type="ECO:0000313" key="2">
    <source>
        <dbReference type="Proteomes" id="UP001355207"/>
    </source>
</evidence>
<name>A0AAX4JLM4_9TREE</name>
<evidence type="ECO:0000313" key="1">
    <source>
        <dbReference type="EMBL" id="WWC85733.1"/>
    </source>
</evidence>
<dbReference type="GeneID" id="91091271"/>